<evidence type="ECO:0000256" key="1">
    <source>
        <dbReference type="ARBA" id="ARBA00004222"/>
    </source>
</evidence>
<comment type="caution">
    <text evidence="12">The sequence shown here is derived from an EMBL/GenBank/DDBJ whole genome shotgun (WGS) entry which is preliminary data.</text>
</comment>
<feature type="domain" description="Rab3GAP catalytic subunit conserved" evidence="10">
    <location>
        <begin position="644"/>
        <end position="802"/>
    </location>
</feature>
<sequence length="1032" mass="118745">MTSTKKLDVEDAEDHVIFDINDFTTASDWERFVVQIEEIITEWKLNSTSSEEISDLHKDLNFETGEWEQKSETMQFAEEISFTLTYYFLAPKKNQDDIPKKNEDSKLSKKESIDFDSSVTSSIKQNIEIDQRSVSIANLPPKSMADLLSKTNDFQNVTSSQVNTPSVAYFYGLCRFLLISPTRFNNFIDTESRANVILSSISIAINNTGCLVPIFVQVNLIERDMYLGLCEGSALKTHFQSVHFNYTPQQYSFLPGLLEIFKSKIGNHLNESSYLISVSVRFTYLIQKLDELGEAKRDQVKDKSMQDIDLVDDKLEDIYPDIKNLPFGSSQECIESIYLACTWSNLSEDIIIDSESYNDLNPQHSNHWCIILNNILDKSEYKLSNSLNRYLNELKRTITVNQLIGQANQNSAQNLNTEELKNKSLQKLSSSGSAVRKLDQMYNMGSNIMEKATNKMKILNINDTFLPIDKGFLDFIMDHLFPDANLRQSNISSNQVFNKIDASNEKFYKKMSLLKASSLKNDGLLNKFAICLNLINQIGKTAALAQLWQEFVLELRYRYDSAILIPGLEEDFKKAQSEDSMTAPDLSRCLLHQKIQMLNCCIKKKLERQQLEKETEQQIETEVRKNNSDEDEFFDCEDEQPIVAEGRSKKFGDLNLLNKPSEPLYVPKTQEPTPMTEDMLDQHASVLLNLGNNDDASLLRAKIQSASLLSDMQAFKAANPGCVLEDFVRWYSPRDWVQIEIKEKDPVSNEEIIAKKYDLSSRMKIPGNMWVEVWDNAKSIPVRRQKRLFDDTKEAEQIFEWLNSLSIGQIIEQTLPILFYSSAYTCYAEAFNLDLASIVEPIFDALIEKAVKITRNNETNRYQDLINYIKSFEQIVSLMKSLNAKFTNKKARIADEDIEEVKDFLKKILKKSLDQDSCHINIENGAHSVIGLLISRLCRKKKQTIKPSRYMNEYKPVKGSFDLTEDEDDEETEDMNNVLLPLEKPFQREYILRSSVPRPAPYSRPSPQRMYCRINNIEFRLAGAFTEDTMFF</sequence>
<dbReference type="Proteomes" id="UP000276133">
    <property type="component" value="Unassembled WGS sequence"/>
</dbReference>
<keyword evidence="9" id="KW-0333">Golgi apparatus</keyword>
<keyword evidence="13" id="KW-1185">Reference proteome</keyword>
<evidence type="ECO:0000313" key="13">
    <source>
        <dbReference type="Proteomes" id="UP000276133"/>
    </source>
</evidence>
<evidence type="ECO:0000256" key="8">
    <source>
        <dbReference type="ARBA" id="ARBA00022824"/>
    </source>
</evidence>
<accession>A0A3M7S3P9</accession>
<dbReference type="STRING" id="10195.A0A3M7S3P9"/>
<dbReference type="GO" id="GO:0005096">
    <property type="term" value="F:GTPase activator activity"/>
    <property type="evidence" value="ECO:0007669"/>
    <property type="project" value="UniProtKB-KW"/>
</dbReference>
<feature type="domain" description="Rab3GAP catalytic subunit C-terminal" evidence="11">
    <location>
        <begin position="839"/>
        <end position="1032"/>
    </location>
</feature>
<keyword evidence="8" id="KW-0256">Endoplasmic reticulum</keyword>
<keyword evidence="6" id="KW-0343">GTPase activation</keyword>
<keyword evidence="7" id="KW-0963">Cytoplasm</keyword>
<dbReference type="Pfam" id="PF13890">
    <property type="entry name" value="Rab3-GTPase_cat"/>
    <property type="match status" value="1"/>
</dbReference>
<dbReference type="AlphaFoldDB" id="A0A3M7S3P9"/>
<evidence type="ECO:0000313" key="12">
    <source>
        <dbReference type="EMBL" id="RNA30424.1"/>
    </source>
</evidence>
<protein>
    <recommendedName>
        <fullName evidence="5">Rab3 GTPase-activating protein catalytic subunit</fullName>
    </recommendedName>
</protein>
<evidence type="ECO:0000259" key="10">
    <source>
        <dbReference type="Pfam" id="PF13890"/>
    </source>
</evidence>
<comment type="subcellular location">
    <subcellularLocation>
        <location evidence="3">Cytoplasm</location>
    </subcellularLocation>
    <subcellularLocation>
        <location evidence="2">Endoplasmic reticulum</location>
    </subcellularLocation>
    <subcellularLocation>
        <location evidence="1">Golgi apparatus</location>
        <location evidence="1">cis-Golgi network</location>
    </subcellularLocation>
</comment>
<dbReference type="PANTHER" id="PTHR21422">
    <property type="entry name" value="RAB3 GTPASE-ACTIVATING PROTEIN CATALYTIC SUBUNIT"/>
    <property type="match status" value="1"/>
</dbReference>
<organism evidence="12 13">
    <name type="scientific">Brachionus plicatilis</name>
    <name type="common">Marine rotifer</name>
    <name type="synonym">Brachionus muelleri</name>
    <dbReference type="NCBI Taxonomy" id="10195"/>
    <lineage>
        <taxon>Eukaryota</taxon>
        <taxon>Metazoa</taxon>
        <taxon>Spiralia</taxon>
        <taxon>Gnathifera</taxon>
        <taxon>Rotifera</taxon>
        <taxon>Eurotatoria</taxon>
        <taxon>Monogononta</taxon>
        <taxon>Pseudotrocha</taxon>
        <taxon>Ploima</taxon>
        <taxon>Brachionidae</taxon>
        <taxon>Brachionus</taxon>
    </lineage>
</organism>
<dbReference type="GO" id="GO:0005783">
    <property type="term" value="C:endoplasmic reticulum"/>
    <property type="evidence" value="ECO:0007669"/>
    <property type="project" value="UniProtKB-SubCell"/>
</dbReference>
<dbReference type="InterPro" id="IPR026147">
    <property type="entry name" value="Rab3GAP1_conserved"/>
</dbReference>
<dbReference type="Pfam" id="PF19533">
    <property type="entry name" value="Rab3-GAP_cat_C"/>
    <property type="match status" value="1"/>
</dbReference>
<evidence type="ECO:0000256" key="2">
    <source>
        <dbReference type="ARBA" id="ARBA00004240"/>
    </source>
</evidence>
<dbReference type="OrthoDB" id="17346at2759"/>
<dbReference type="PANTHER" id="PTHR21422:SF9">
    <property type="entry name" value="RAB3 GTPASE-ACTIVATING PROTEIN CATALYTIC SUBUNIT"/>
    <property type="match status" value="1"/>
</dbReference>
<evidence type="ECO:0000256" key="7">
    <source>
        <dbReference type="ARBA" id="ARBA00022490"/>
    </source>
</evidence>
<dbReference type="InterPro" id="IPR045698">
    <property type="entry name" value="Rab3GAP1_C"/>
</dbReference>
<gene>
    <name evidence="12" type="ORF">BpHYR1_041511</name>
</gene>
<dbReference type="InterPro" id="IPR045700">
    <property type="entry name" value="Rab3GAP1"/>
</dbReference>
<proteinExistence type="inferred from homology"/>
<dbReference type="GO" id="GO:0005794">
    <property type="term" value="C:Golgi apparatus"/>
    <property type="evidence" value="ECO:0007669"/>
    <property type="project" value="UniProtKB-SubCell"/>
</dbReference>
<evidence type="ECO:0000256" key="5">
    <source>
        <dbReference type="ARBA" id="ARBA00015817"/>
    </source>
</evidence>
<name>A0A3M7S3P9_BRAPC</name>
<comment type="similarity">
    <text evidence="4">Belongs to the Rab3-GAP catalytic subunit family.</text>
</comment>
<evidence type="ECO:0000259" key="11">
    <source>
        <dbReference type="Pfam" id="PF19533"/>
    </source>
</evidence>
<evidence type="ECO:0000256" key="6">
    <source>
        <dbReference type="ARBA" id="ARBA00022468"/>
    </source>
</evidence>
<evidence type="ECO:0000256" key="3">
    <source>
        <dbReference type="ARBA" id="ARBA00004496"/>
    </source>
</evidence>
<evidence type="ECO:0000256" key="9">
    <source>
        <dbReference type="ARBA" id="ARBA00023034"/>
    </source>
</evidence>
<evidence type="ECO:0000256" key="4">
    <source>
        <dbReference type="ARBA" id="ARBA00008856"/>
    </source>
</evidence>
<reference evidence="12 13" key="1">
    <citation type="journal article" date="2018" name="Sci. Rep.">
        <title>Genomic signatures of local adaptation to the degree of environmental predictability in rotifers.</title>
        <authorList>
            <person name="Franch-Gras L."/>
            <person name="Hahn C."/>
            <person name="Garcia-Roger E.M."/>
            <person name="Carmona M.J."/>
            <person name="Serra M."/>
            <person name="Gomez A."/>
        </authorList>
    </citation>
    <scope>NUCLEOTIDE SEQUENCE [LARGE SCALE GENOMIC DNA]</scope>
    <source>
        <strain evidence="12">HYR1</strain>
    </source>
</reference>
<dbReference type="EMBL" id="REGN01002088">
    <property type="protein sequence ID" value="RNA30424.1"/>
    <property type="molecule type" value="Genomic_DNA"/>
</dbReference>